<dbReference type="Gene3D" id="2.60.120.1540">
    <property type="match status" value="1"/>
</dbReference>
<dbReference type="SUPFAM" id="SSF48239">
    <property type="entry name" value="Terpenoid cyclases/Protein prenyltransferases"/>
    <property type="match status" value="1"/>
</dbReference>
<feature type="region of interest" description="Disordered" evidence="4">
    <location>
        <begin position="1"/>
        <end position="20"/>
    </location>
</feature>
<dbReference type="Gene3D" id="1.20.91.20">
    <property type="entry name" value="Anaphylotoxins (complement system)"/>
    <property type="match status" value="1"/>
</dbReference>
<dbReference type="InterPro" id="IPR040839">
    <property type="entry name" value="MG4"/>
</dbReference>
<dbReference type="SUPFAM" id="SSF50242">
    <property type="entry name" value="TIMP-like"/>
    <property type="match status" value="1"/>
</dbReference>
<dbReference type="Gene3D" id="2.60.40.1940">
    <property type="match status" value="1"/>
</dbReference>
<dbReference type="InterPro" id="IPR001134">
    <property type="entry name" value="Netrin_domain"/>
</dbReference>
<dbReference type="Pfam" id="PF07703">
    <property type="entry name" value="A2M_BRD"/>
    <property type="match status" value="1"/>
</dbReference>
<dbReference type="CDD" id="cd00017">
    <property type="entry name" value="ANATO"/>
    <property type="match status" value="1"/>
</dbReference>
<dbReference type="InterPro" id="IPR018933">
    <property type="entry name" value="Netrin_module_non-TIMP"/>
</dbReference>
<dbReference type="OrthoDB" id="6359008at2759"/>
<name>A0A3M0IXI1_HIRRU</name>
<dbReference type="Proteomes" id="UP000269221">
    <property type="component" value="Unassembled WGS sequence"/>
</dbReference>
<evidence type="ECO:0000313" key="7">
    <source>
        <dbReference type="EMBL" id="RMB93325.1"/>
    </source>
</evidence>
<dbReference type="Gene3D" id="2.60.40.690">
    <property type="entry name" value="Alpha-macroglobulin, receptor-binding domain"/>
    <property type="match status" value="1"/>
</dbReference>
<dbReference type="Pfam" id="PF01759">
    <property type="entry name" value="NTR"/>
    <property type="match status" value="1"/>
</dbReference>
<dbReference type="SUPFAM" id="SSF49410">
    <property type="entry name" value="Alpha-macroglobulin receptor domain"/>
    <property type="match status" value="1"/>
</dbReference>
<dbReference type="InterPro" id="IPR011625">
    <property type="entry name" value="A2M_N_BRD"/>
</dbReference>
<dbReference type="PROSITE" id="PS50189">
    <property type="entry name" value="NTR"/>
    <property type="match status" value="1"/>
</dbReference>
<dbReference type="Pfam" id="PF07677">
    <property type="entry name" value="A2M_recep"/>
    <property type="match status" value="1"/>
</dbReference>
<dbReference type="InterPro" id="IPR011626">
    <property type="entry name" value="Alpha-macroglobulin_TED"/>
</dbReference>
<evidence type="ECO:0000313" key="8">
    <source>
        <dbReference type="Proteomes" id="UP000269221"/>
    </source>
</evidence>
<evidence type="ECO:0008006" key="9">
    <source>
        <dbReference type="Google" id="ProtNLM"/>
    </source>
</evidence>
<dbReference type="PANTHER" id="PTHR11412">
    <property type="entry name" value="MACROGLOBULIN / COMPLEMENT"/>
    <property type="match status" value="1"/>
</dbReference>
<evidence type="ECO:0000256" key="2">
    <source>
        <dbReference type="ARBA" id="ARBA00022525"/>
    </source>
</evidence>
<gene>
    <name evidence="7" type="ORF">DUI87_30019</name>
</gene>
<keyword evidence="3" id="KW-1015">Disulfide bond</keyword>
<keyword evidence="8" id="KW-1185">Reference proteome</keyword>
<keyword evidence="2" id="KW-0964">Secreted</keyword>
<dbReference type="PROSITE" id="PS01178">
    <property type="entry name" value="ANAPHYLATOXIN_2"/>
    <property type="match status" value="1"/>
</dbReference>
<dbReference type="Pfam" id="PF01821">
    <property type="entry name" value="ANATO"/>
    <property type="match status" value="1"/>
</dbReference>
<dbReference type="InterPro" id="IPR000020">
    <property type="entry name" value="Anaphylatoxin/fibulin"/>
</dbReference>
<dbReference type="InterPro" id="IPR009048">
    <property type="entry name" value="A-macroglobulin_rcpt-bd"/>
</dbReference>
<dbReference type="InterPro" id="IPR048843">
    <property type="entry name" value="C5_CUB"/>
</dbReference>
<dbReference type="InterPro" id="IPR018081">
    <property type="entry name" value="Anaphylatoxin_comp_syst"/>
</dbReference>
<dbReference type="GO" id="GO:0005615">
    <property type="term" value="C:extracellular space"/>
    <property type="evidence" value="ECO:0007669"/>
    <property type="project" value="InterPro"/>
</dbReference>
<dbReference type="Gene3D" id="2.40.50.120">
    <property type="match status" value="1"/>
</dbReference>
<dbReference type="Gene3D" id="2.20.130.20">
    <property type="match status" value="2"/>
</dbReference>
<dbReference type="SMART" id="SM00643">
    <property type="entry name" value="C345C"/>
    <property type="match status" value="1"/>
</dbReference>
<dbReference type="InterPro" id="IPR013783">
    <property type="entry name" value="Ig-like_fold"/>
</dbReference>
<feature type="domain" description="NTR" evidence="6">
    <location>
        <begin position="1354"/>
        <end position="1496"/>
    </location>
</feature>
<dbReference type="SUPFAM" id="SSF47686">
    <property type="entry name" value="Anaphylotoxins (complement system)"/>
    <property type="match status" value="1"/>
</dbReference>
<evidence type="ECO:0000259" key="5">
    <source>
        <dbReference type="PROSITE" id="PS01178"/>
    </source>
</evidence>
<evidence type="ECO:0000256" key="1">
    <source>
        <dbReference type="ARBA" id="ARBA00004613"/>
    </source>
</evidence>
<dbReference type="SMART" id="SM01360">
    <property type="entry name" value="A2M"/>
    <property type="match status" value="1"/>
</dbReference>
<proteinExistence type="predicted"/>
<dbReference type="CDD" id="cd02896">
    <property type="entry name" value="complement_C3_C4_C5"/>
    <property type="match status" value="1"/>
</dbReference>
<dbReference type="Gene3D" id="2.60.40.1930">
    <property type="match status" value="1"/>
</dbReference>
<evidence type="ECO:0000259" key="6">
    <source>
        <dbReference type="PROSITE" id="PS50189"/>
    </source>
</evidence>
<dbReference type="Pfam" id="PF21309">
    <property type="entry name" value="C5_CUB"/>
    <property type="match status" value="1"/>
</dbReference>
<dbReference type="InterPro" id="IPR036595">
    <property type="entry name" value="A-macroglobulin_rcpt-bd_sf"/>
</dbReference>
<accession>A0A3M0IXI1</accession>
<dbReference type="SMART" id="SM01359">
    <property type="entry name" value="A2M_N_2"/>
    <property type="match status" value="1"/>
</dbReference>
<comment type="caution">
    <text evidence="7">The sequence shown here is derived from an EMBL/GenBank/DDBJ whole genome shotgun (WGS) entry which is preliminary data.</text>
</comment>
<dbReference type="STRING" id="333673.A0A3M0IXI1"/>
<organism evidence="7 8">
    <name type="scientific">Hirundo rustica rustica</name>
    <dbReference type="NCBI Taxonomy" id="333673"/>
    <lineage>
        <taxon>Eukaryota</taxon>
        <taxon>Metazoa</taxon>
        <taxon>Chordata</taxon>
        <taxon>Craniata</taxon>
        <taxon>Vertebrata</taxon>
        <taxon>Euteleostomi</taxon>
        <taxon>Archelosauria</taxon>
        <taxon>Archosauria</taxon>
        <taxon>Dinosauria</taxon>
        <taxon>Saurischia</taxon>
        <taxon>Theropoda</taxon>
        <taxon>Coelurosauria</taxon>
        <taxon>Aves</taxon>
        <taxon>Neognathae</taxon>
        <taxon>Neoaves</taxon>
        <taxon>Telluraves</taxon>
        <taxon>Australaves</taxon>
        <taxon>Passeriformes</taxon>
        <taxon>Sylvioidea</taxon>
        <taxon>Hirundinidae</taxon>
        <taxon>Hirundo</taxon>
    </lineage>
</organism>
<dbReference type="InterPro" id="IPR008993">
    <property type="entry name" value="TIMP-like_OB-fold"/>
</dbReference>
<sequence length="1496" mass="166581">MESPGWSENPDWISPGVRNGVTRLERKPGLDFSRSTEWSHPVGGKTRTGFLLEYGMESPGWSENPDWISPGVRNGVTRLEVKPGLDFSRSTEWSHPVGVKTRTGFLPEYGMESPGWRENPDWISPGVRNGVTQLDGKPDGLFDWCPEWSHPIENGIAEINFNSKKAASSIGFDSLDALDGSYLYIVASVLESMGGLSGEVEFAGVKFAVSPYKLSLIATPLFVKPGLPFFIKVQVKDTMDDFVGNVPVTVTAQSFSEQMDETQLISEGSESGRRRTSTTDGTALFVVNIPSNSKMLEFQVKTADPRLSDENQASKTYEAKAYSSLSQSYLYIDWASNHKTLEVGDVININVYPQSHYIDKIHHYSYLITSKGKTVSFGTQTRIKDLEYEHLTFQITQEMVPSARLIVYYIVMGEGAAELVADSVWLNVEQKCGNSLDINLQSSKETLKPAEVVSLTMRSQPNSFVALSSIDKAIYGVTGRRKRAMEKITLQLEKSDLGCGAGGGQNNVAVFRMAGLTFLTNANADDSEEAVAKYRDREGRQCCMAGVKAYPVSETCRERAQRIRRNQRCISAFTDCCEFANKLRLEEPNKLLILARMHFEALLELDEAQVRSYFPESWLWEVHHLSSRSKTLSVTLPDSLTTWEVQGVGISDKGICVAAPLEIQVVKDIFLSVYVPYSVVRGEQIELKGSVYNHKASAIKFCVKIAAGNGVCTFGDSASAGSRMQSCKFKTLDGGSSSAVTFRILPLELGLHTVNFTLLTPRNSEIVVKTLRVMPEGIKKELHAGFTLDPQGVYAESSVDLDCAVLHTYTSSIPGSIKRRQEFRYKVPLNLVPKTQIDRSVSVKGHLMGEVIATILSPRGLQTLTSLPKGSAEAELMSIAPVFYVFRYLEESDNWHLLGPETLRSRTQMRRKMKEGIVSISSFRNADFSYSMWKNGQASTWLTAFALRILGQVNQYIDLDQMSVCDSLLWLIDNCQMPDGSFNEFSNYQPVKLQGTLPREAKEKSLYLTAFSIIGISKSMKICPTQKIHDARSRAGDYLVQNVQLAQSPFTMAITAYALALVDLNHLSARAAFSALKKEAFVTGDPPIHRFWKDAFKTQDQPTPSSVTAQMVETTAYALLTALLRGDENYAKPIIKWLSEEQRHGGGFYSTQDTINALEALTEYSLLVKRLNLDMDVKVAYKNGGPLNLFKLTEDNFVGRTVTAPLQDDLYVSTGSSTGIATVNVRTVYNTIGTSEESCNFDLKIVPKRDDGRIKEDGEPLGRLEACAKYRPSAREPRSGSAHAVMDIGLLASGVDQLIADYEIKDGRVLLQIDSVPAHKFLCVGFRISELFRVGMLNPATFSVYEYHAPDKRCTMLYNPYGNEKLVRLCEGDECKCMEVYKVSILSRSEEGFFVKYSARLLDLYKRGQAFAQKNNEITFVKKKTCADVELSPGEQYLIMGKEALKIIVGYSFKFQYPLDSSTWIEWWPSNTACTSCQEFLDTMDDFAEDLLISGC</sequence>
<dbReference type="InterPro" id="IPR001599">
    <property type="entry name" value="Macroglobln_a2"/>
</dbReference>
<dbReference type="Pfam" id="PF00207">
    <property type="entry name" value="A2M"/>
    <property type="match status" value="1"/>
</dbReference>
<dbReference type="Gene3D" id="2.60.40.10">
    <property type="entry name" value="Immunoglobulins"/>
    <property type="match status" value="2"/>
</dbReference>
<dbReference type="InterPro" id="IPR050473">
    <property type="entry name" value="A2M/Complement_sys"/>
</dbReference>
<dbReference type="Gene3D" id="1.50.10.20">
    <property type="match status" value="1"/>
</dbReference>
<dbReference type="SMART" id="SM01361">
    <property type="entry name" value="A2M_recep"/>
    <property type="match status" value="1"/>
</dbReference>
<dbReference type="GO" id="GO:0004866">
    <property type="term" value="F:endopeptidase inhibitor activity"/>
    <property type="evidence" value="ECO:0007669"/>
    <property type="project" value="InterPro"/>
</dbReference>
<dbReference type="SMART" id="SM00104">
    <property type="entry name" value="ANATO"/>
    <property type="match status" value="1"/>
</dbReference>
<protein>
    <recommendedName>
        <fullName evidence="9">Complement C5</fullName>
    </recommendedName>
</protein>
<evidence type="ECO:0000256" key="3">
    <source>
        <dbReference type="ARBA" id="ARBA00023157"/>
    </source>
</evidence>
<dbReference type="PANTHER" id="PTHR11412:SF83">
    <property type="entry name" value="COMPLEMENT C5"/>
    <property type="match status" value="1"/>
</dbReference>
<evidence type="ECO:0000256" key="4">
    <source>
        <dbReference type="SAM" id="MobiDB-lite"/>
    </source>
</evidence>
<dbReference type="InterPro" id="IPR008930">
    <property type="entry name" value="Terpenoid_cyclase/PrenylTrfase"/>
</dbReference>
<reference evidence="7 8" key="1">
    <citation type="submission" date="2018-07" db="EMBL/GenBank/DDBJ databases">
        <title>A high quality draft genome assembly of the barn swallow (H. rustica rustica).</title>
        <authorList>
            <person name="Formenti G."/>
            <person name="Chiara M."/>
            <person name="Poveda L."/>
            <person name="Francoijs K.-J."/>
            <person name="Bonisoli-Alquati A."/>
            <person name="Canova L."/>
            <person name="Gianfranceschi L."/>
            <person name="Horner D.S."/>
            <person name="Saino N."/>
        </authorList>
    </citation>
    <scope>NUCLEOTIDE SEQUENCE [LARGE SCALE GENOMIC DNA]</scope>
    <source>
        <strain evidence="7">Chelidonia</strain>
        <tissue evidence="7">Blood</tissue>
    </source>
</reference>
<dbReference type="EMBL" id="QRBI01000209">
    <property type="protein sequence ID" value="RMB93325.1"/>
    <property type="molecule type" value="Genomic_DNA"/>
</dbReference>
<comment type="subcellular location">
    <subcellularLocation>
        <location evidence="1">Secreted</location>
    </subcellularLocation>
</comment>
<dbReference type="Gene3D" id="6.10.270.10">
    <property type="match status" value="1"/>
</dbReference>
<dbReference type="Pfam" id="PF17789">
    <property type="entry name" value="MG4"/>
    <property type="match status" value="1"/>
</dbReference>
<dbReference type="Pfam" id="PF07678">
    <property type="entry name" value="TED_complement"/>
    <property type="match status" value="1"/>
</dbReference>
<feature type="domain" description="Anaphylatoxin-like" evidence="5">
    <location>
        <begin position="542"/>
        <end position="577"/>
    </location>
</feature>